<evidence type="ECO:0000313" key="10">
    <source>
        <dbReference type="Proteomes" id="UP000319094"/>
    </source>
</evidence>
<dbReference type="CDD" id="cd01556">
    <property type="entry name" value="EPSP_synthase"/>
    <property type="match status" value="1"/>
</dbReference>
<feature type="binding site" evidence="7">
    <location>
        <position position="75"/>
    </location>
    <ligand>
        <name>3-phosphoshikimate</name>
        <dbReference type="ChEBI" id="CHEBI:145989"/>
    </ligand>
</feature>
<feature type="domain" description="Enolpyruvate transferase" evidence="8">
    <location>
        <begin position="63"/>
        <end position="481"/>
    </location>
</feature>
<feature type="binding site" evidence="7">
    <location>
        <position position="178"/>
    </location>
    <ligand>
        <name>phosphoenolpyruvate</name>
        <dbReference type="ChEBI" id="CHEBI:58702"/>
    </ligand>
</feature>
<dbReference type="GO" id="GO:0009073">
    <property type="term" value="P:aromatic amino acid family biosynthetic process"/>
    <property type="evidence" value="ECO:0007669"/>
    <property type="project" value="UniProtKB-KW"/>
</dbReference>
<evidence type="ECO:0000256" key="1">
    <source>
        <dbReference type="ARBA" id="ARBA00004811"/>
    </source>
</evidence>
<dbReference type="EMBL" id="VFON01000001">
    <property type="protein sequence ID" value="TQL42031.1"/>
    <property type="molecule type" value="Genomic_DNA"/>
</dbReference>
<gene>
    <name evidence="7" type="primary">aroA</name>
    <name evidence="9" type="ORF">FB468_0011</name>
</gene>
<dbReference type="InterPro" id="IPR023193">
    <property type="entry name" value="EPSP_synthase_CS"/>
</dbReference>
<feature type="binding site" evidence="7">
    <location>
        <position position="225"/>
    </location>
    <ligand>
        <name>3-phosphoshikimate</name>
        <dbReference type="ChEBI" id="CHEBI:145989"/>
    </ligand>
</feature>
<dbReference type="HAMAP" id="MF_00210">
    <property type="entry name" value="EPSP_synth"/>
    <property type="match status" value="1"/>
</dbReference>
<feature type="binding site" evidence="7">
    <location>
        <position position="368"/>
    </location>
    <ligand>
        <name>3-phosphoshikimate</name>
        <dbReference type="ChEBI" id="CHEBI:145989"/>
    </ligand>
</feature>
<dbReference type="Pfam" id="PF00275">
    <property type="entry name" value="EPSP_synthase"/>
    <property type="match status" value="1"/>
</dbReference>
<dbReference type="FunFam" id="3.65.10.10:FF:000011">
    <property type="entry name" value="3-phosphoshikimate 1-carboxyvinyltransferase"/>
    <property type="match status" value="1"/>
</dbReference>
<comment type="catalytic activity">
    <reaction evidence="6">
        <text>3-phosphoshikimate + phosphoenolpyruvate = 5-O-(1-carboxyvinyl)-3-phosphoshikimate + phosphate</text>
        <dbReference type="Rhea" id="RHEA:21256"/>
        <dbReference type="ChEBI" id="CHEBI:43474"/>
        <dbReference type="ChEBI" id="CHEBI:57701"/>
        <dbReference type="ChEBI" id="CHEBI:58702"/>
        <dbReference type="ChEBI" id="CHEBI:145989"/>
        <dbReference type="EC" id="2.5.1.19"/>
    </reaction>
    <physiologicalReaction direction="left-to-right" evidence="6">
        <dbReference type="Rhea" id="RHEA:21257"/>
    </physiologicalReaction>
</comment>
<dbReference type="PANTHER" id="PTHR21090:SF5">
    <property type="entry name" value="PENTAFUNCTIONAL AROM POLYPEPTIDE"/>
    <property type="match status" value="1"/>
</dbReference>
<dbReference type="GO" id="GO:0005737">
    <property type="term" value="C:cytoplasm"/>
    <property type="evidence" value="ECO:0007669"/>
    <property type="project" value="UniProtKB-SubCell"/>
</dbReference>
<dbReference type="Proteomes" id="UP000319094">
    <property type="component" value="Unassembled WGS sequence"/>
</dbReference>
<feature type="binding site" evidence="7">
    <location>
        <position position="404"/>
    </location>
    <ligand>
        <name>3-phosphoshikimate</name>
        <dbReference type="ChEBI" id="CHEBI:145989"/>
    </ligand>
</feature>
<feature type="binding site" evidence="7">
    <location>
        <position position="226"/>
    </location>
    <ligand>
        <name>phosphoenolpyruvate</name>
        <dbReference type="ChEBI" id="CHEBI:58702"/>
    </ligand>
</feature>
<keyword evidence="5 7" id="KW-0057">Aromatic amino acid biosynthesis</keyword>
<dbReference type="Gene3D" id="3.65.10.10">
    <property type="entry name" value="Enolpyruvate transferase domain"/>
    <property type="match status" value="2"/>
</dbReference>
<name>A0A542Y1S2_9MICO</name>
<dbReference type="InterPro" id="IPR013792">
    <property type="entry name" value="RNA3'P_cycl/enolpyr_Trfase_a/b"/>
</dbReference>
<feature type="binding site" evidence="7">
    <location>
        <position position="226"/>
    </location>
    <ligand>
        <name>3-phosphoshikimate</name>
        <dbReference type="ChEBI" id="CHEBI:145989"/>
    </ligand>
</feature>
<comment type="subunit">
    <text evidence="7">Monomer.</text>
</comment>
<evidence type="ECO:0000256" key="3">
    <source>
        <dbReference type="ARBA" id="ARBA00022605"/>
    </source>
</evidence>
<feature type="binding site" evidence="7">
    <location>
        <position position="75"/>
    </location>
    <ligand>
        <name>phosphoenolpyruvate</name>
        <dbReference type="ChEBI" id="CHEBI:58702"/>
    </ligand>
</feature>
<dbReference type="PANTHER" id="PTHR21090">
    <property type="entry name" value="AROM/DEHYDROQUINATE SYNTHASE"/>
    <property type="match status" value="1"/>
</dbReference>
<organism evidence="9 10">
    <name type="scientific">Leucobacter komagatae</name>
    <dbReference type="NCBI Taxonomy" id="55969"/>
    <lineage>
        <taxon>Bacteria</taxon>
        <taxon>Bacillati</taxon>
        <taxon>Actinomycetota</taxon>
        <taxon>Actinomycetes</taxon>
        <taxon>Micrococcales</taxon>
        <taxon>Microbacteriaceae</taxon>
        <taxon>Leucobacter</taxon>
    </lineage>
</organism>
<comment type="pathway">
    <text evidence="1 7">Metabolic intermediate biosynthesis; chorismate biosynthesis; chorismate from D-erythrose 4-phosphate and phosphoenolpyruvate: step 6/7.</text>
</comment>
<feature type="binding site" evidence="7">
    <location>
        <position position="150"/>
    </location>
    <ligand>
        <name>phosphoenolpyruvate</name>
        <dbReference type="ChEBI" id="CHEBI:58702"/>
    </ligand>
</feature>
<comment type="subcellular location">
    <subcellularLocation>
        <location evidence="7">Cytoplasm</location>
    </subcellularLocation>
</comment>
<feature type="binding site" evidence="7">
    <location>
        <position position="408"/>
    </location>
    <ligand>
        <name>phosphoenolpyruvate</name>
        <dbReference type="ChEBI" id="CHEBI:58702"/>
    </ligand>
</feature>
<protein>
    <recommendedName>
        <fullName evidence="7">3-phosphoshikimate 1-carboxyvinyltransferase</fullName>
        <ecNumber evidence="7">2.5.1.19</ecNumber>
    </recommendedName>
    <alternativeName>
        <fullName evidence="7">5-enolpyruvylshikimate-3-phosphate synthase</fullName>
        <shortName evidence="7">EPSP synthase</shortName>
        <shortName evidence="7">EPSPS</shortName>
    </alternativeName>
</protein>
<dbReference type="NCBIfam" id="TIGR01356">
    <property type="entry name" value="aroA"/>
    <property type="match status" value="1"/>
</dbReference>
<proteinExistence type="inferred from homology"/>
<evidence type="ECO:0000256" key="5">
    <source>
        <dbReference type="ARBA" id="ARBA00023141"/>
    </source>
</evidence>
<keyword evidence="7" id="KW-0963">Cytoplasm</keyword>
<accession>A0A542Y1S2</accession>
<evidence type="ECO:0000256" key="6">
    <source>
        <dbReference type="ARBA" id="ARBA00044633"/>
    </source>
</evidence>
<feature type="active site" description="Proton acceptor" evidence="7">
    <location>
        <position position="368"/>
    </location>
</feature>
<comment type="similarity">
    <text evidence="2 7">Belongs to the EPSP synthase family.</text>
</comment>
<comment type="caution">
    <text evidence="9">The sequence shown here is derived from an EMBL/GenBank/DDBJ whole genome shotgun (WGS) entry which is preliminary data.</text>
</comment>
<dbReference type="GO" id="GO:0009423">
    <property type="term" value="P:chorismate biosynthetic process"/>
    <property type="evidence" value="ECO:0007669"/>
    <property type="project" value="UniProtKB-UniRule"/>
</dbReference>
<dbReference type="UniPathway" id="UPA00053">
    <property type="reaction ID" value="UER00089"/>
</dbReference>
<evidence type="ECO:0000256" key="2">
    <source>
        <dbReference type="ARBA" id="ARBA00009948"/>
    </source>
</evidence>
<evidence type="ECO:0000313" key="9">
    <source>
        <dbReference type="EMBL" id="TQL42031.1"/>
    </source>
</evidence>
<reference evidence="9 10" key="1">
    <citation type="submission" date="2019-06" db="EMBL/GenBank/DDBJ databases">
        <title>Sequencing the genomes of 1000 actinobacteria strains.</title>
        <authorList>
            <person name="Klenk H.-P."/>
        </authorList>
    </citation>
    <scope>NUCLEOTIDE SEQUENCE [LARGE SCALE GENOMIC DNA]</scope>
    <source>
        <strain evidence="9 10">DSM 8803</strain>
    </source>
</reference>
<dbReference type="InterPro" id="IPR036968">
    <property type="entry name" value="Enolpyruvate_Tfrase_sf"/>
</dbReference>
<feature type="binding site" evidence="7">
    <location>
        <position position="224"/>
    </location>
    <ligand>
        <name>3-phosphoshikimate</name>
        <dbReference type="ChEBI" id="CHEBI:145989"/>
    </ligand>
</feature>
<dbReference type="InterPro" id="IPR006264">
    <property type="entry name" value="EPSP_synthase"/>
</dbReference>
<sequence length="530" mass="54820">MNPVIWRLPYALGAKPGKLRLMLAAKLNRGNEDDGKSSGDIPDDVVEAWAAPAADTDSAGDRAALNAYVPLPGSKSLTGRELILSALADEPGTLRVPLHSRDTDLMVEALRLLGTSIDPLPGKNPYGPDLRVTPAAELTGSTSIDCGLAGTVMRFVPAVAALALGPVSFDGDPYARKRPMRPVLDALRALGADISDDGRGALPFTVHGGGGLRGGRVEVDASLSSQFVSALLLSAPRFEQGVHVVHTGERLPSVPHIEMTLEALRARGVEADSPATGEWRVKPGPIGARDITIEPDLSNAAPFLAAALAVGGTVTIPHWPAETTQVGDKLRDLLPEFGGIAVLEHGALTVTGTGALRGVNIHMPDAGELSPTLVGLAALAALPRPDGSPGEPSTITGIGHTRHHETDRIAALVAEINGLGGRAEELEDGIAIHPAELHGGPWRAYADHRIATTGALIGLLVPGVLIDDIASTSKTLPEFPELWHGLLGADSDTDRDPLGFGLDIAAEGAVSGAQIAGGLGRIARGFLEGI</sequence>
<dbReference type="PROSITE" id="PS00885">
    <property type="entry name" value="EPSP_SYNTHASE_2"/>
    <property type="match status" value="1"/>
</dbReference>
<evidence type="ECO:0000256" key="4">
    <source>
        <dbReference type="ARBA" id="ARBA00022679"/>
    </source>
</evidence>
<feature type="binding site" evidence="7">
    <location>
        <position position="474"/>
    </location>
    <ligand>
        <name>phosphoenolpyruvate</name>
        <dbReference type="ChEBI" id="CHEBI:58702"/>
    </ligand>
</feature>
<feature type="binding site" evidence="7">
    <location>
        <position position="80"/>
    </location>
    <ligand>
        <name>3-phosphoshikimate</name>
        <dbReference type="ChEBI" id="CHEBI:145989"/>
    </ligand>
</feature>
<feature type="binding site" evidence="7">
    <location>
        <position position="76"/>
    </location>
    <ligand>
        <name>3-phosphoshikimate</name>
        <dbReference type="ChEBI" id="CHEBI:145989"/>
    </ligand>
</feature>
<keyword evidence="10" id="KW-1185">Reference proteome</keyword>
<evidence type="ECO:0000256" key="7">
    <source>
        <dbReference type="HAMAP-Rule" id="MF_00210"/>
    </source>
</evidence>
<comment type="caution">
    <text evidence="7">Lacks conserved residue(s) required for the propagation of feature annotation.</text>
</comment>
<dbReference type="AlphaFoldDB" id="A0A542Y1S2"/>
<feature type="binding site" evidence="7">
    <location>
        <position position="449"/>
    </location>
    <ligand>
        <name>phosphoenolpyruvate</name>
        <dbReference type="ChEBI" id="CHEBI:58702"/>
    </ligand>
</feature>
<dbReference type="EC" id="2.5.1.19" evidence="7"/>
<evidence type="ECO:0000259" key="8">
    <source>
        <dbReference type="Pfam" id="PF00275"/>
    </source>
</evidence>
<keyword evidence="4 7" id="KW-0808">Transferase</keyword>
<dbReference type="SUPFAM" id="SSF55205">
    <property type="entry name" value="EPT/RTPC-like"/>
    <property type="match status" value="1"/>
</dbReference>
<comment type="function">
    <text evidence="7">Catalyzes the transfer of the enolpyruvyl moiety of phosphoenolpyruvate (PEP) to the 5-hydroxyl of shikimate-3-phosphate (S3P) to produce enolpyruvyl shikimate-3-phosphate and inorganic phosphate.</text>
</comment>
<dbReference type="GO" id="GO:0008652">
    <property type="term" value="P:amino acid biosynthetic process"/>
    <property type="evidence" value="ECO:0007669"/>
    <property type="project" value="UniProtKB-KW"/>
</dbReference>
<feature type="binding site" evidence="7">
    <location>
        <position position="253"/>
    </location>
    <ligand>
        <name>3-phosphoshikimate</name>
        <dbReference type="ChEBI" id="CHEBI:145989"/>
    </ligand>
</feature>
<keyword evidence="3 7" id="KW-0028">Amino-acid biosynthesis</keyword>
<dbReference type="GO" id="GO:0003866">
    <property type="term" value="F:3-phosphoshikimate 1-carboxyvinyltransferase activity"/>
    <property type="evidence" value="ECO:0007669"/>
    <property type="project" value="UniProtKB-UniRule"/>
</dbReference>
<dbReference type="PROSITE" id="PS00104">
    <property type="entry name" value="EPSP_SYNTHASE_1"/>
    <property type="match status" value="1"/>
</dbReference>
<dbReference type="InterPro" id="IPR001986">
    <property type="entry name" value="Enolpyruvate_Tfrase_dom"/>
</dbReference>